<dbReference type="EMBL" id="SULI01000009">
    <property type="protein sequence ID" value="TKZ20772.1"/>
    <property type="molecule type" value="Genomic_DNA"/>
</dbReference>
<evidence type="ECO:0008006" key="3">
    <source>
        <dbReference type="Google" id="ProtNLM"/>
    </source>
</evidence>
<gene>
    <name evidence="1" type="ORF">FAP39_09620</name>
</gene>
<dbReference type="Gene3D" id="3.40.50.620">
    <property type="entry name" value="HUPs"/>
    <property type="match status" value="1"/>
</dbReference>
<proteinExistence type="predicted"/>
<organism evidence="1 2">
    <name type="scientific">Shimia litoralis</name>
    <dbReference type="NCBI Taxonomy" id="420403"/>
    <lineage>
        <taxon>Bacteria</taxon>
        <taxon>Pseudomonadati</taxon>
        <taxon>Pseudomonadota</taxon>
        <taxon>Alphaproteobacteria</taxon>
        <taxon>Rhodobacterales</taxon>
        <taxon>Roseobacteraceae</taxon>
    </lineage>
</organism>
<dbReference type="OrthoDB" id="5288100at2"/>
<dbReference type="InterPro" id="IPR052551">
    <property type="entry name" value="UV-DNA_repair_photolyase"/>
</dbReference>
<dbReference type="InterPro" id="IPR007357">
    <property type="entry name" value="PhrB-like"/>
</dbReference>
<dbReference type="PANTHER" id="PTHR38657:SF1">
    <property type="entry name" value="SLR1343 PROTEIN"/>
    <property type="match status" value="1"/>
</dbReference>
<evidence type="ECO:0000313" key="1">
    <source>
        <dbReference type="EMBL" id="TKZ20772.1"/>
    </source>
</evidence>
<reference evidence="1 2" key="1">
    <citation type="submission" date="2019-04" db="EMBL/GenBank/DDBJ databases">
        <title>Genome sequence of Pelagicola litoralis CL-ES2.</title>
        <authorList>
            <person name="Cao J."/>
        </authorList>
    </citation>
    <scope>NUCLEOTIDE SEQUENCE [LARGE SCALE GENOMIC DNA]</scope>
    <source>
        <strain evidence="1 2">CL-ES2</strain>
    </source>
</reference>
<dbReference type="AlphaFoldDB" id="A0A4U7N4P8"/>
<accession>A0A4U7N4P8</accession>
<dbReference type="Pfam" id="PF04244">
    <property type="entry name" value="DPRP"/>
    <property type="match status" value="1"/>
</dbReference>
<sequence>MVTAFSSTKPPRIILILGDQLSTDLASLRHADPQTDIVLIAEVRDEATYAPHHKKKIAFVFSAIRHFAKDLEATGWRVWYAHHIQRLMVTGNFAMLAGVDPLCRFV</sequence>
<keyword evidence="2" id="KW-1185">Reference proteome</keyword>
<name>A0A4U7N4P8_9RHOB</name>
<protein>
    <recommendedName>
        <fullName evidence="3">Cryptochrome/photolyase family protein</fullName>
    </recommendedName>
</protein>
<evidence type="ECO:0000313" key="2">
    <source>
        <dbReference type="Proteomes" id="UP000306575"/>
    </source>
</evidence>
<dbReference type="InterPro" id="IPR014729">
    <property type="entry name" value="Rossmann-like_a/b/a_fold"/>
</dbReference>
<comment type="caution">
    <text evidence="1">The sequence shown here is derived from an EMBL/GenBank/DDBJ whole genome shotgun (WGS) entry which is preliminary data.</text>
</comment>
<dbReference type="Proteomes" id="UP000306575">
    <property type="component" value="Unassembled WGS sequence"/>
</dbReference>
<dbReference type="PANTHER" id="PTHR38657">
    <property type="entry name" value="SLR1343 PROTEIN"/>
    <property type="match status" value="1"/>
</dbReference>